<comment type="subunit">
    <text evidence="2">Homotetramer.</text>
</comment>
<dbReference type="NCBIfam" id="TIGR00621">
    <property type="entry name" value="ssb"/>
    <property type="match status" value="1"/>
</dbReference>
<dbReference type="PANTHER" id="PTHR10302">
    <property type="entry name" value="SINGLE-STRANDED DNA-BINDING PROTEIN"/>
    <property type="match status" value="1"/>
</dbReference>
<dbReference type="GO" id="GO:0006260">
    <property type="term" value="P:DNA replication"/>
    <property type="evidence" value="ECO:0007669"/>
    <property type="project" value="InterPro"/>
</dbReference>
<evidence type="ECO:0000256" key="4">
    <source>
        <dbReference type="SAM" id="MobiDB-lite"/>
    </source>
</evidence>
<evidence type="ECO:0000313" key="6">
    <source>
        <dbReference type="Proteomes" id="UP000285961"/>
    </source>
</evidence>
<dbReference type="Gene3D" id="2.40.50.140">
    <property type="entry name" value="Nucleic acid-binding proteins"/>
    <property type="match status" value="1"/>
</dbReference>
<feature type="compositionally biased region" description="Low complexity" evidence="4">
    <location>
        <begin position="117"/>
        <end position="128"/>
    </location>
</feature>
<proteinExistence type="inferred from homology"/>
<dbReference type="AlphaFoldDB" id="A0A419EVS6"/>
<dbReference type="GO" id="GO:0003697">
    <property type="term" value="F:single-stranded DNA binding"/>
    <property type="evidence" value="ECO:0007669"/>
    <property type="project" value="UniProtKB-UniRule"/>
</dbReference>
<dbReference type="PANTHER" id="PTHR10302:SF27">
    <property type="entry name" value="SINGLE-STRANDED DNA-BINDING PROTEIN"/>
    <property type="match status" value="1"/>
</dbReference>
<reference evidence="5 6" key="1">
    <citation type="journal article" date="2017" name="ISME J.">
        <title>Energy and carbon metabolisms in a deep terrestrial subsurface fluid microbial community.</title>
        <authorList>
            <person name="Momper L."/>
            <person name="Jungbluth S.P."/>
            <person name="Lee M.D."/>
            <person name="Amend J.P."/>
        </authorList>
    </citation>
    <scope>NUCLEOTIDE SEQUENCE [LARGE SCALE GENOMIC DNA]</scope>
    <source>
        <strain evidence="5">SURF_17</strain>
    </source>
</reference>
<protein>
    <recommendedName>
        <fullName evidence="2 3">Single-stranded DNA-binding protein</fullName>
        <shortName evidence="2">SSB</shortName>
    </recommendedName>
</protein>
<evidence type="ECO:0000256" key="3">
    <source>
        <dbReference type="PIRNR" id="PIRNR002070"/>
    </source>
</evidence>
<dbReference type="CDD" id="cd04496">
    <property type="entry name" value="SSB_OBF"/>
    <property type="match status" value="1"/>
</dbReference>
<dbReference type="EMBL" id="QZKI01000091">
    <property type="protein sequence ID" value="RJP68543.1"/>
    <property type="molecule type" value="Genomic_DNA"/>
</dbReference>
<dbReference type="HAMAP" id="MF_00984">
    <property type="entry name" value="SSB"/>
    <property type="match status" value="1"/>
</dbReference>
<accession>A0A419EVS6</accession>
<dbReference type="Proteomes" id="UP000285961">
    <property type="component" value="Unassembled WGS sequence"/>
</dbReference>
<dbReference type="PIRSF" id="PIRSF002070">
    <property type="entry name" value="SSB"/>
    <property type="match status" value="1"/>
</dbReference>
<gene>
    <name evidence="5" type="ORF">C4532_12730</name>
</gene>
<dbReference type="GO" id="GO:0009295">
    <property type="term" value="C:nucleoid"/>
    <property type="evidence" value="ECO:0007669"/>
    <property type="project" value="TreeGrafter"/>
</dbReference>
<comment type="caution">
    <text evidence="2">Lacks conserved residue(s) required for the propagation of feature annotation.</text>
</comment>
<evidence type="ECO:0000256" key="2">
    <source>
        <dbReference type="HAMAP-Rule" id="MF_00984"/>
    </source>
</evidence>
<organism evidence="5 6">
    <name type="scientific">Candidatus Abyssobacteria bacterium SURF_17</name>
    <dbReference type="NCBI Taxonomy" id="2093361"/>
    <lineage>
        <taxon>Bacteria</taxon>
        <taxon>Pseudomonadati</taxon>
        <taxon>Candidatus Hydrogenedentota</taxon>
        <taxon>Candidatus Abyssobacteria</taxon>
    </lineage>
</organism>
<evidence type="ECO:0000313" key="5">
    <source>
        <dbReference type="EMBL" id="RJP68543.1"/>
    </source>
</evidence>
<keyword evidence="1 2" id="KW-0238">DNA-binding</keyword>
<dbReference type="PROSITE" id="PS50935">
    <property type="entry name" value="SSB"/>
    <property type="match status" value="1"/>
</dbReference>
<sequence length="136" mass="15160">MFLAGRLTQDPELRYTPSGVPVTTLRMAVNSSFMGKDGEKREEVCYVNVSVWQKAAERCVEYLGKGRPVFVEGRLQSRQWEAEGGQKRTVLEVTANRVQFMDWAQDREGAQQPRAKGAAAPPESAPGPEESDDIPF</sequence>
<comment type="caution">
    <text evidence="5">The sequence shown here is derived from an EMBL/GenBank/DDBJ whole genome shotgun (WGS) entry which is preliminary data.</text>
</comment>
<dbReference type="SUPFAM" id="SSF50249">
    <property type="entry name" value="Nucleic acid-binding proteins"/>
    <property type="match status" value="1"/>
</dbReference>
<feature type="region of interest" description="Disordered" evidence="4">
    <location>
        <begin position="103"/>
        <end position="136"/>
    </location>
</feature>
<dbReference type="Pfam" id="PF00436">
    <property type="entry name" value="SSB"/>
    <property type="match status" value="1"/>
</dbReference>
<name>A0A419EVS6_9BACT</name>
<dbReference type="InterPro" id="IPR011344">
    <property type="entry name" value="ssDNA-bd"/>
</dbReference>
<dbReference type="InterPro" id="IPR012340">
    <property type="entry name" value="NA-bd_OB-fold"/>
</dbReference>
<dbReference type="InterPro" id="IPR000424">
    <property type="entry name" value="Primosome_PriB/ssb"/>
</dbReference>
<evidence type="ECO:0000256" key="1">
    <source>
        <dbReference type="ARBA" id="ARBA00023125"/>
    </source>
</evidence>